<protein>
    <submittedName>
        <fullName evidence="4">Bystin</fullName>
    </submittedName>
</protein>
<organism evidence="3 4">
    <name type="scientific">Parastrongyloides trichosuri</name>
    <name type="common">Possum-specific nematode worm</name>
    <dbReference type="NCBI Taxonomy" id="131310"/>
    <lineage>
        <taxon>Eukaryota</taxon>
        <taxon>Metazoa</taxon>
        <taxon>Ecdysozoa</taxon>
        <taxon>Nematoda</taxon>
        <taxon>Chromadorea</taxon>
        <taxon>Rhabditida</taxon>
        <taxon>Tylenchina</taxon>
        <taxon>Panagrolaimomorpha</taxon>
        <taxon>Strongyloidoidea</taxon>
        <taxon>Strongyloididae</taxon>
        <taxon>Parastrongyloides</taxon>
    </lineage>
</organism>
<evidence type="ECO:0000256" key="1">
    <source>
        <dbReference type="ARBA" id="ARBA00007114"/>
    </source>
</evidence>
<dbReference type="AlphaFoldDB" id="A0A0N5A1D7"/>
<dbReference type="GO" id="GO:0005730">
    <property type="term" value="C:nucleolus"/>
    <property type="evidence" value="ECO:0007669"/>
    <property type="project" value="TreeGrafter"/>
</dbReference>
<proteinExistence type="inferred from homology"/>
<keyword evidence="3" id="KW-1185">Reference proteome</keyword>
<comment type="similarity">
    <text evidence="1">Belongs to the bystin family.</text>
</comment>
<evidence type="ECO:0000313" key="4">
    <source>
        <dbReference type="WBParaSite" id="PTRK_0001543600.1"/>
    </source>
</evidence>
<dbReference type="GO" id="GO:0030515">
    <property type="term" value="F:snoRNA binding"/>
    <property type="evidence" value="ECO:0007669"/>
    <property type="project" value="TreeGrafter"/>
</dbReference>
<feature type="compositionally biased region" description="Acidic residues" evidence="2">
    <location>
        <begin position="105"/>
        <end position="114"/>
    </location>
</feature>
<name>A0A0N5A1D7_PARTI</name>
<dbReference type="InterPro" id="IPR007955">
    <property type="entry name" value="Bystin"/>
</dbReference>
<dbReference type="GO" id="GO:0030688">
    <property type="term" value="C:preribosome, small subunit precursor"/>
    <property type="evidence" value="ECO:0007669"/>
    <property type="project" value="TreeGrafter"/>
</dbReference>
<dbReference type="PANTHER" id="PTHR12821">
    <property type="entry name" value="BYSTIN"/>
    <property type="match status" value="1"/>
</dbReference>
<evidence type="ECO:0000256" key="2">
    <source>
        <dbReference type="SAM" id="MobiDB-lite"/>
    </source>
</evidence>
<evidence type="ECO:0000313" key="3">
    <source>
        <dbReference type="Proteomes" id="UP000038045"/>
    </source>
</evidence>
<reference evidence="4" key="1">
    <citation type="submission" date="2017-02" db="UniProtKB">
        <authorList>
            <consortium name="WormBaseParasite"/>
        </authorList>
    </citation>
    <scope>IDENTIFICATION</scope>
</reference>
<dbReference type="PANTHER" id="PTHR12821:SF0">
    <property type="entry name" value="BYSTIN"/>
    <property type="match status" value="1"/>
</dbReference>
<dbReference type="GO" id="GO:0006364">
    <property type="term" value="P:rRNA processing"/>
    <property type="evidence" value="ECO:0007669"/>
    <property type="project" value="TreeGrafter"/>
</dbReference>
<dbReference type="Pfam" id="PF05291">
    <property type="entry name" value="Bystin"/>
    <property type="match status" value="1"/>
</dbReference>
<sequence>MGKKNKLKGAIGDNIKGREVPLDEQIKSTVQVKERDNLRLKPRDFKRAKDEEYVAGKLSAKVLKQAKAQLLEEDDIEVNSNNKIINDGITPPVFSKPQKPKKFESDDEESDNDDYEYTEEIIDIDDEEEAAMEKFYLKSDNEEKKTLFEIIQQKIELNKESIEKQVKFQEYDDVTVKELDARVIEMFTKVGEVMANYRSGKIPKAFKIIPSMVNWEQILALTNPEGWSDIAYLAATRLFTASLNEKMCQRFNYFILLPRLRDSIMKDKKLNFHLYQALRKSVFKTAAFFKGIIIPLCESTTCSLREAMIFGSILHKAHIPVMHASAAMLKIAEMNYSGANSYFIKAFIEKKITLPFRVIDGLVFHFLRMESDPRELPVLWHQSLLAFIKHYRTDISSEQRDSLRNLIKVKVHPKITPEIRNLLTSAESRNIESEKNIPDYVYDESMEF</sequence>
<accession>A0A0N5A1D7</accession>
<dbReference type="WBParaSite" id="PTRK_0001543600.1">
    <property type="protein sequence ID" value="PTRK_0001543600.1"/>
    <property type="gene ID" value="PTRK_0001543600"/>
</dbReference>
<dbReference type="GO" id="GO:0005737">
    <property type="term" value="C:cytoplasm"/>
    <property type="evidence" value="ECO:0007669"/>
    <property type="project" value="TreeGrafter"/>
</dbReference>
<dbReference type="Proteomes" id="UP000038045">
    <property type="component" value="Unplaced"/>
</dbReference>
<feature type="region of interest" description="Disordered" evidence="2">
    <location>
        <begin position="87"/>
        <end position="114"/>
    </location>
</feature>
<dbReference type="STRING" id="131310.A0A0N5A1D7"/>